<dbReference type="PANTHER" id="PTHR21248:SF22">
    <property type="entry name" value="PHOSPHOLIPASE D"/>
    <property type="match status" value="1"/>
</dbReference>
<dbReference type="Pfam" id="PF13091">
    <property type="entry name" value="PLDc_2"/>
    <property type="match status" value="1"/>
</dbReference>
<gene>
    <name evidence="2" type="ORF">E3T51_00475</name>
</gene>
<dbReference type="RefSeq" id="WP_134526080.1">
    <property type="nucleotide sequence ID" value="NZ_SOHN01000003.1"/>
</dbReference>
<dbReference type="SUPFAM" id="SSF56024">
    <property type="entry name" value="Phospholipase D/nuclease"/>
    <property type="match status" value="1"/>
</dbReference>
<dbReference type="GO" id="GO:0030572">
    <property type="term" value="F:phosphatidyltransferase activity"/>
    <property type="evidence" value="ECO:0007669"/>
    <property type="project" value="UniProtKB-ARBA"/>
</dbReference>
<protein>
    <recommendedName>
        <fullName evidence="1">PLD phosphodiesterase domain-containing protein</fullName>
    </recommendedName>
</protein>
<evidence type="ECO:0000313" key="3">
    <source>
        <dbReference type="Proteomes" id="UP000297626"/>
    </source>
</evidence>
<dbReference type="PANTHER" id="PTHR21248">
    <property type="entry name" value="CARDIOLIPIN SYNTHASE"/>
    <property type="match status" value="1"/>
</dbReference>
<proteinExistence type="predicted"/>
<dbReference type="SMART" id="SM00155">
    <property type="entry name" value="PLDc"/>
    <property type="match status" value="1"/>
</dbReference>
<comment type="caution">
    <text evidence="2">The sequence shown here is derived from an EMBL/GenBank/DDBJ whole genome shotgun (WGS) entry which is preliminary data.</text>
</comment>
<dbReference type="GO" id="GO:0032049">
    <property type="term" value="P:cardiolipin biosynthetic process"/>
    <property type="evidence" value="ECO:0007669"/>
    <property type="project" value="UniProtKB-ARBA"/>
</dbReference>
<dbReference type="InterPro" id="IPR001736">
    <property type="entry name" value="PLipase_D/transphosphatidylase"/>
</dbReference>
<dbReference type="PROSITE" id="PS50035">
    <property type="entry name" value="PLD"/>
    <property type="match status" value="1"/>
</dbReference>
<dbReference type="InterPro" id="IPR047955">
    <property type="entry name" value="DrmC-like"/>
</dbReference>
<dbReference type="NCBIfam" id="NF038319">
    <property type="entry name" value="DISARM_DrmC_I"/>
    <property type="match status" value="1"/>
</dbReference>
<name>A0A4R9BWP8_9MICO</name>
<dbReference type="EMBL" id="SOHN01000003">
    <property type="protein sequence ID" value="TFD91227.1"/>
    <property type="molecule type" value="Genomic_DNA"/>
</dbReference>
<reference evidence="2 3" key="1">
    <citation type="submission" date="2019-03" db="EMBL/GenBank/DDBJ databases">
        <title>Genomics of glacier-inhabiting Cryobacterium strains.</title>
        <authorList>
            <person name="Liu Q."/>
            <person name="Xin Y.-H."/>
        </authorList>
    </citation>
    <scope>NUCLEOTIDE SEQUENCE [LARGE SCALE GENOMIC DNA]</scope>
    <source>
        <strain evidence="2 3">Sr54</strain>
    </source>
</reference>
<sequence>MADALVQLARVLSPTQATSVAASLEIDGRLDYAAATLPGSAHPAVPILGAALKQLGGAALLAVVLRGYAAAGLKAPKPPRAVWSGPSFDGDSDHTAAAVAHLIDEAIEDVFASTFSATLGSPFVEALWRAIARGVTVTVLIDGGEKMSGTAEKLKNKLEGALFLTYIPDGAFGLQHSKVVIVDSAAALVTSANLSEAAAHRNLEVGVLVCDPEFASKLRQRFRTLASLKVLIAVD</sequence>
<feature type="domain" description="PLD phosphodiesterase" evidence="1">
    <location>
        <begin position="171"/>
        <end position="198"/>
    </location>
</feature>
<dbReference type="Proteomes" id="UP000297626">
    <property type="component" value="Unassembled WGS sequence"/>
</dbReference>
<accession>A0A4R9BWP8</accession>
<evidence type="ECO:0000313" key="2">
    <source>
        <dbReference type="EMBL" id="TFD91227.1"/>
    </source>
</evidence>
<keyword evidence="3" id="KW-1185">Reference proteome</keyword>
<dbReference type="AlphaFoldDB" id="A0A4R9BWP8"/>
<evidence type="ECO:0000259" key="1">
    <source>
        <dbReference type="PROSITE" id="PS50035"/>
    </source>
</evidence>
<organism evidence="2 3">
    <name type="scientific">Cryobacterium serini</name>
    <dbReference type="NCBI Taxonomy" id="1259201"/>
    <lineage>
        <taxon>Bacteria</taxon>
        <taxon>Bacillati</taxon>
        <taxon>Actinomycetota</taxon>
        <taxon>Actinomycetes</taxon>
        <taxon>Micrococcales</taxon>
        <taxon>Microbacteriaceae</taxon>
        <taxon>Cryobacterium</taxon>
    </lineage>
</organism>
<dbReference type="Gene3D" id="3.30.870.10">
    <property type="entry name" value="Endonuclease Chain A"/>
    <property type="match status" value="1"/>
</dbReference>
<dbReference type="InterPro" id="IPR025202">
    <property type="entry name" value="PLD-like_dom"/>
</dbReference>